<dbReference type="Proteomes" id="UP001405405">
    <property type="component" value="Unassembled WGS sequence"/>
</dbReference>
<feature type="domain" description="N-acetyltransferase" evidence="1">
    <location>
        <begin position="18"/>
        <end position="147"/>
    </location>
</feature>
<name>A0ABV0CRC4_9NEIS</name>
<dbReference type="CDD" id="cd04301">
    <property type="entry name" value="NAT_SF"/>
    <property type="match status" value="1"/>
</dbReference>
<evidence type="ECO:0000313" key="3">
    <source>
        <dbReference type="Proteomes" id="UP001405405"/>
    </source>
</evidence>
<evidence type="ECO:0000313" key="2">
    <source>
        <dbReference type="EMBL" id="MEN7433717.1"/>
    </source>
</evidence>
<dbReference type="PROSITE" id="PS51186">
    <property type="entry name" value="GNAT"/>
    <property type="match status" value="1"/>
</dbReference>
<evidence type="ECO:0000259" key="1">
    <source>
        <dbReference type="PROSITE" id="PS51186"/>
    </source>
</evidence>
<organism evidence="2 3">
    <name type="scientific">Chromobacterium indicum</name>
    <dbReference type="NCBI Taxonomy" id="3110228"/>
    <lineage>
        <taxon>Bacteria</taxon>
        <taxon>Pseudomonadati</taxon>
        <taxon>Pseudomonadota</taxon>
        <taxon>Betaproteobacteria</taxon>
        <taxon>Neisseriales</taxon>
        <taxon>Chromobacteriaceae</taxon>
        <taxon>Chromobacterium</taxon>
    </lineage>
</organism>
<comment type="caution">
    <text evidence="2">The sequence shown here is derived from an EMBL/GenBank/DDBJ whole genome shotgun (WGS) entry which is preliminary data.</text>
</comment>
<dbReference type="InterPro" id="IPR000182">
    <property type="entry name" value="GNAT_dom"/>
</dbReference>
<reference evidence="2 3" key="1">
    <citation type="submission" date="2023-12" db="EMBL/GenBank/DDBJ databases">
        <title>Chromobacterium sp. strain TRC.1.1.SA producing antimicrobial pigment.</title>
        <authorList>
            <person name="Verma N."/>
            <person name="Choksket S."/>
            <person name="Pinnaka A.K."/>
            <person name="Korpole S."/>
        </authorList>
    </citation>
    <scope>NUCLEOTIDE SEQUENCE [LARGE SCALE GENOMIC DNA]</scope>
    <source>
        <strain evidence="2 3">TRC1.1.SA</strain>
    </source>
</reference>
<proteinExistence type="predicted"/>
<sequence>MADCDAGRRFTLDGRQYLALADLPPHYLPQVAELYACQGWGEARSFDLQAMGRAFRGGLGICALDNDRVLGLARGFSDGWQAAWLAEIIVHRDCAGLGVGQALAREFMRRCGTDTIYCEALSGREWFFERLGFKVRPRLTAMAWRAPLDC</sequence>
<dbReference type="InterPro" id="IPR016181">
    <property type="entry name" value="Acyl_CoA_acyltransferase"/>
</dbReference>
<accession>A0ABV0CRC4</accession>
<protein>
    <submittedName>
        <fullName evidence="2">GNAT family N-acetyltransferase</fullName>
    </submittedName>
</protein>
<dbReference type="Pfam" id="PF13508">
    <property type="entry name" value="Acetyltransf_7"/>
    <property type="match status" value="1"/>
</dbReference>
<gene>
    <name evidence="2" type="ORF">VA599_23515</name>
</gene>
<dbReference type="SUPFAM" id="SSF55729">
    <property type="entry name" value="Acyl-CoA N-acyltransferases (Nat)"/>
    <property type="match status" value="1"/>
</dbReference>
<dbReference type="RefSeq" id="WP_346790908.1">
    <property type="nucleotide sequence ID" value="NZ_JAYFSJ010000025.1"/>
</dbReference>
<dbReference type="EMBL" id="JAYFSJ010000025">
    <property type="protein sequence ID" value="MEN7433717.1"/>
    <property type="molecule type" value="Genomic_DNA"/>
</dbReference>
<dbReference type="Gene3D" id="3.40.630.30">
    <property type="match status" value="1"/>
</dbReference>
<keyword evidence="3" id="KW-1185">Reference proteome</keyword>